<accession>A0A9J7BMF4</accession>
<proteinExistence type="predicted"/>
<protein>
    <submittedName>
        <fullName evidence="1">Uncharacterized protein</fullName>
    </submittedName>
</protein>
<evidence type="ECO:0000313" key="2">
    <source>
        <dbReference type="Proteomes" id="UP001059380"/>
    </source>
</evidence>
<dbReference type="Proteomes" id="UP001059380">
    <property type="component" value="Chromosome"/>
</dbReference>
<keyword evidence="2" id="KW-1185">Reference proteome</keyword>
<dbReference type="RefSeq" id="WP_260793333.1">
    <property type="nucleotide sequence ID" value="NZ_CP093313.1"/>
</dbReference>
<reference evidence="1" key="1">
    <citation type="submission" date="2021-04" db="EMBL/GenBank/DDBJ databases">
        <title>Phylogenetic analysis of Acidobacteriaceae.</title>
        <authorList>
            <person name="Qiu L."/>
            <person name="Zhang Q."/>
        </authorList>
    </citation>
    <scope>NUCLEOTIDE SEQUENCE</scope>
    <source>
        <strain evidence="1">DSM 25168</strain>
    </source>
</reference>
<gene>
    <name evidence="1" type="ORF">MOP44_25280</name>
</gene>
<name>A0A9J7BMF4_9BACT</name>
<sequence length="174" mass="19366">MRKAILFVAVVALSAHGSPGQDHRLRVESARIGPDNRVYLRWTGRPELVQSPGEEQTDTEDLRIASDHSVAAWLVGRTDLSDANYPEPFELLVAWNGRPAKSIFPGRVIGAWHFVDGGQRIATWEETGHGGRLGKATLYDSHTGKLLSEWNADSKKAPPAWVAPFHTQWENYSK</sequence>
<dbReference type="KEGG" id="orp:MOP44_25280"/>
<organism evidence="1 2">
    <name type="scientific">Occallatibacter riparius</name>
    <dbReference type="NCBI Taxonomy" id="1002689"/>
    <lineage>
        <taxon>Bacteria</taxon>
        <taxon>Pseudomonadati</taxon>
        <taxon>Acidobacteriota</taxon>
        <taxon>Terriglobia</taxon>
        <taxon>Terriglobales</taxon>
        <taxon>Acidobacteriaceae</taxon>
        <taxon>Occallatibacter</taxon>
    </lineage>
</organism>
<dbReference type="AlphaFoldDB" id="A0A9J7BMF4"/>
<dbReference type="EMBL" id="CP093313">
    <property type="protein sequence ID" value="UWZ83859.1"/>
    <property type="molecule type" value="Genomic_DNA"/>
</dbReference>
<evidence type="ECO:0000313" key="1">
    <source>
        <dbReference type="EMBL" id="UWZ83859.1"/>
    </source>
</evidence>